<dbReference type="PANTHER" id="PTHR32108:SF9">
    <property type="entry name" value="REVERSE TRANSCRIPTASE RNASE H-LIKE DOMAIN-CONTAINING PROTEIN"/>
    <property type="match status" value="1"/>
</dbReference>
<protein>
    <submittedName>
        <fullName evidence="3">Uncharacterized protein</fullName>
    </submittedName>
</protein>
<comment type="caution">
    <text evidence="3">The sequence shown here is derived from an EMBL/GenBank/DDBJ whole genome shotgun (WGS) entry which is preliminary data.</text>
</comment>
<evidence type="ECO:0000256" key="1">
    <source>
        <dbReference type="ARBA" id="ARBA00004413"/>
    </source>
</evidence>
<evidence type="ECO:0000256" key="2">
    <source>
        <dbReference type="PROSITE-ProRule" id="PRU00023"/>
    </source>
</evidence>
<dbReference type="Gene3D" id="1.25.40.20">
    <property type="entry name" value="Ankyrin repeat-containing domain"/>
    <property type="match status" value="1"/>
</dbReference>
<dbReference type="OrthoDB" id="1418540at2759"/>
<evidence type="ECO:0000313" key="4">
    <source>
        <dbReference type="Proteomes" id="UP000257109"/>
    </source>
</evidence>
<gene>
    <name evidence="3" type="ORF">CR513_13978</name>
</gene>
<dbReference type="PROSITE" id="PS50088">
    <property type="entry name" value="ANK_REPEAT"/>
    <property type="match status" value="1"/>
</dbReference>
<name>A0A371HIF2_MUCPR</name>
<reference evidence="3" key="1">
    <citation type="submission" date="2018-05" db="EMBL/GenBank/DDBJ databases">
        <title>Draft genome of Mucuna pruriens seed.</title>
        <authorList>
            <person name="Nnadi N.E."/>
            <person name="Vos R."/>
            <person name="Hasami M.H."/>
            <person name="Devisetty U.K."/>
            <person name="Aguiy J.C."/>
        </authorList>
    </citation>
    <scope>NUCLEOTIDE SEQUENCE [LARGE SCALE GENOMIC DNA]</scope>
    <source>
        <strain evidence="3">JCA_2017</strain>
    </source>
</reference>
<dbReference type="AlphaFoldDB" id="A0A371HIF2"/>
<dbReference type="EMBL" id="QJKJ01002514">
    <property type="protein sequence ID" value="RDY02549.1"/>
    <property type="molecule type" value="Genomic_DNA"/>
</dbReference>
<proteinExistence type="predicted"/>
<dbReference type="PANTHER" id="PTHR32108">
    <property type="entry name" value="DNA-DIRECTED RNA POLYMERASE SUBUNIT ALPHA"/>
    <property type="match status" value="1"/>
</dbReference>
<keyword evidence="4" id="KW-1185">Reference proteome</keyword>
<feature type="non-terminal residue" evidence="3">
    <location>
        <position position="1"/>
    </location>
</feature>
<sequence>MEGEATEFFKLIHHSEYEMLDQMHYRPARVSHLSLLINSEGHRNLLLKVLNDAHVAQDITPEKFGGITTSHHLSFSEDEVPTEGKNHNQPLHIVVKCGNYMIARVLIDNGSSLNIMPKTILDKFTPPIPN</sequence>
<comment type="subcellular location">
    <subcellularLocation>
        <location evidence="1">Cell membrane</location>
        <topology evidence="1">Peripheral membrane protein</topology>
        <orientation evidence="1">Cytoplasmic side</orientation>
    </subcellularLocation>
</comment>
<organism evidence="3 4">
    <name type="scientific">Mucuna pruriens</name>
    <name type="common">Velvet bean</name>
    <name type="synonym">Dolichos pruriens</name>
    <dbReference type="NCBI Taxonomy" id="157652"/>
    <lineage>
        <taxon>Eukaryota</taxon>
        <taxon>Viridiplantae</taxon>
        <taxon>Streptophyta</taxon>
        <taxon>Embryophyta</taxon>
        <taxon>Tracheophyta</taxon>
        <taxon>Spermatophyta</taxon>
        <taxon>Magnoliopsida</taxon>
        <taxon>eudicotyledons</taxon>
        <taxon>Gunneridae</taxon>
        <taxon>Pentapetalae</taxon>
        <taxon>rosids</taxon>
        <taxon>fabids</taxon>
        <taxon>Fabales</taxon>
        <taxon>Fabaceae</taxon>
        <taxon>Papilionoideae</taxon>
        <taxon>50 kb inversion clade</taxon>
        <taxon>NPAAA clade</taxon>
        <taxon>indigoferoid/millettioid clade</taxon>
        <taxon>Phaseoleae</taxon>
        <taxon>Mucuna</taxon>
    </lineage>
</organism>
<evidence type="ECO:0000313" key="3">
    <source>
        <dbReference type="EMBL" id="RDY02549.1"/>
    </source>
</evidence>
<dbReference type="InterPro" id="IPR036770">
    <property type="entry name" value="Ankyrin_rpt-contain_sf"/>
</dbReference>
<dbReference type="GO" id="GO:0005886">
    <property type="term" value="C:plasma membrane"/>
    <property type="evidence" value="ECO:0007669"/>
    <property type="project" value="UniProtKB-SubCell"/>
</dbReference>
<dbReference type="InterPro" id="IPR002110">
    <property type="entry name" value="Ankyrin_rpt"/>
</dbReference>
<dbReference type="Proteomes" id="UP000257109">
    <property type="component" value="Unassembled WGS sequence"/>
</dbReference>
<accession>A0A371HIF2</accession>
<keyword evidence="2" id="KW-0040">ANK repeat</keyword>
<feature type="repeat" description="ANK" evidence="2">
    <location>
        <begin position="86"/>
        <end position="118"/>
    </location>
</feature>
<dbReference type="PROSITE" id="PS50297">
    <property type="entry name" value="ANK_REP_REGION"/>
    <property type="match status" value="1"/>
</dbReference>